<evidence type="ECO:0000313" key="2">
    <source>
        <dbReference type="Proteomes" id="UP000258606"/>
    </source>
</evidence>
<dbReference type="GeneID" id="40236275"/>
<proteinExistence type="predicted"/>
<keyword evidence="2" id="KW-1185">Reference proteome</keyword>
<accession>A0A2I6UGS0</accession>
<name>A0A2I6UGS0_9CAUD</name>
<protein>
    <submittedName>
        <fullName evidence="1">Uncharacterized protein</fullName>
    </submittedName>
</protein>
<sequence precursor="true">MRNYALALLFLLLPLSANAQSEFYGTWKTYLDSTEAEVERTVYLEIEPRSLGVYAIITENGECMGFLNRVRLEDGVVNFPGGTKWTLRAIEPGKIEVTFPGDKTPVIYEQTITNIERRCSRRMEKT</sequence>
<reference evidence="1 2" key="1">
    <citation type="submission" date="2017-07" db="EMBL/GenBank/DDBJ databases">
        <title>Characterization of ecologically diverse viruses infecting co-occurring strains of cosmopolitan hyperhalophilic Bacteroidetes.</title>
        <authorList>
            <person name="Villamor J."/>
            <person name="Ramos-Barbero M.D."/>
            <person name="Gonzalez-Torres P."/>
            <person name="Gabaldon T."/>
            <person name="Rollesso-Mora R."/>
            <person name="Meseguer I."/>
            <person name="Martinez-Garcia M."/>
            <person name="Santos F."/>
            <person name="Anton J."/>
        </authorList>
    </citation>
    <scope>NUCLEOTIDE SEQUENCE [LARGE SCALE GENOMIC DNA]</scope>
</reference>
<dbReference type="KEGG" id="vg:40236275"/>
<dbReference type="EMBL" id="MF580959">
    <property type="protein sequence ID" value="AUO79151.1"/>
    <property type="molecule type" value="Genomic_DNA"/>
</dbReference>
<dbReference type="RefSeq" id="YP_009639480.1">
    <property type="nucleotide sequence ID" value="NC_042351.1"/>
</dbReference>
<evidence type="ECO:0000313" key="1">
    <source>
        <dbReference type="EMBL" id="AUO79151.1"/>
    </source>
</evidence>
<organism evidence="1 2">
    <name type="scientific">Salinibacter phage M8CRM-1</name>
    <dbReference type="NCBI Taxonomy" id="2681612"/>
    <lineage>
        <taxon>Viruses</taxon>
        <taxon>Duplodnaviria</taxon>
        <taxon>Heunggongvirae</taxon>
        <taxon>Uroviricota</taxon>
        <taxon>Caudoviricetes</taxon>
        <taxon>Kryptosalinivirus</taxon>
        <taxon>Kryptosalinivirus M8CRM1</taxon>
    </lineage>
</organism>
<dbReference type="Proteomes" id="UP000258606">
    <property type="component" value="Segment"/>
</dbReference>